<sequence length="328" mass="36884">MKKNHNWGIIGLGGIAHKFASDLNDVEGAQLYAVASRTLEKARNFASEFDVETAYGSYEALAKDPKVDIIYIATPHVFHYENTMMCLEHGKAVLCEKPMAINAEQLKTMIQASKEKSLFLMEGLWTNFMPHLQKVHQLNQYETYGKCLKVEADFSFKAKFDTEKRLFNKDLGGGALLDIGIYPVFLALKLLGSPQEMEATCEFSSTGIDISNQINFKYASGATAKLSSSFAKTTPSKAKIYFEKATVEFGSRFHQTDKLSITTDSGKDHIDFHYPTHGYQFEIEHVQECLDKGLTQSPEMPLAASLELIETLDKIREQLGLVYSEDWK</sequence>
<dbReference type="PANTHER" id="PTHR22604:SF105">
    <property type="entry name" value="TRANS-1,2-DIHYDROBENZENE-1,2-DIOL DEHYDROGENASE"/>
    <property type="match status" value="1"/>
</dbReference>
<accession>A0ABS7XF15</accession>
<reference evidence="6" key="1">
    <citation type="submission" date="2023-07" db="EMBL/GenBank/DDBJ databases">
        <title>Novel species isolated from saline lakes on Tibetan Plateau.</title>
        <authorList>
            <person name="Lu H."/>
        </authorList>
    </citation>
    <scope>NUCLEOTIDE SEQUENCE [LARGE SCALE GENOMIC DNA]</scope>
    <source>
        <strain evidence="6">CAK8W</strain>
    </source>
</reference>
<dbReference type="SUPFAM" id="SSF55347">
    <property type="entry name" value="Glyceraldehyde-3-phosphate dehydrogenase-like, C-terminal domain"/>
    <property type="match status" value="1"/>
</dbReference>
<dbReference type="Gene3D" id="3.40.50.720">
    <property type="entry name" value="NAD(P)-binding Rossmann-like Domain"/>
    <property type="match status" value="1"/>
</dbReference>
<organism evidence="5 6">
    <name type="scientific">Psychroflexus longus</name>
    <dbReference type="NCBI Taxonomy" id="2873596"/>
    <lineage>
        <taxon>Bacteria</taxon>
        <taxon>Pseudomonadati</taxon>
        <taxon>Bacteroidota</taxon>
        <taxon>Flavobacteriia</taxon>
        <taxon>Flavobacteriales</taxon>
        <taxon>Flavobacteriaceae</taxon>
        <taxon>Psychroflexus</taxon>
    </lineage>
</organism>
<dbReference type="Gene3D" id="3.30.360.10">
    <property type="entry name" value="Dihydrodipicolinate Reductase, domain 2"/>
    <property type="match status" value="1"/>
</dbReference>
<evidence type="ECO:0000259" key="4">
    <source>
        <dbReference type="Pfam" id="PF22725"/>
    </source>
</evidence>
<proteinExistence type="inferred from homology"/>
<dbReference type="RefSeq" id="WP_224459899.1">
    <property type="nucleotide sequence ID" value="NZ_JAIQZE010000001.1"/>
</dbReference>
<evidence type="ECO:0000259" key="3">
    <source>
        <dbReference type="Pfam" id="PF01408"/>
    </source>
</evidence>
<dbReference type="Pfam" id="PF01408">
    <property type="entry name" value="GFO_IDH_MocA"/>
    <property type="match status" value="1"/>
</dbReference>
<dbReference type="EMBL" id="JAIQZE010000001">
    <property type="protein sequence ID" value="MBZ9777533.1"/>
    <property type="molecule type" value="Genomic_DNA"/>
</dbReference>
<dbReference type="InterPro" id="IPR055170">
    <property type="entry name" value="GFO_IDH_MocA-like_dom"/>
</dbReference>
<dbReference type="PANTHER" id="PTHR22604">
    <property type="entry name" value="OXIDOREDUCTASES"/>
    <property type="match status" value="1"/>
</dbReference>
<name>A0ABS7XF15_9FLAO</name>
<evidence type="ECO:0000313" key="5">
    <source>
        <dbReference type="EMBL" id="MBZ9777533.1"/>
    </source>
</evidence>
<gene>
    <name evidence="5" type="ORF">LB452_01235</name>
</gene>
<dbReference type="Proteomes" id="UP001199314">
    <property type="component" value="Unassembled WGS sequence"/>
</dbReference>
<dbReference type="SUPFAM" id="SSF51735">
    <property type="entry name" value="NAD(P)-binding Rossmann-fold domains"/>
    <property type="match status" value="1"/>
</dbReference>
<evidence type="ECO:0000313" key="6">
    <source>
        <dbReference type="Proteomes" id="UP001199314"/>
    </source>
</evidence>
<feature type="domain" description="Gfo/Idh/MocA-like oxidoreductase N-terminal" evidence="3">
    <location>
        <begin position="6"/>
        <end position="123"/>
    </location>
</feature>
<protein>
    <submittedName>
        <fullName evidence="5">Gfo/Idh/MocA family oxidoreductase</fullName>
    </submittedName>
</protein>
<dbReference type="InterPro" id="IPR050984">
    <property type="entry name" value="Gfo/Idh/MocA_domain"/>
</dbReference>
<dbReference type="Pfam" id="PF22725">
    <property type="entry name" value="GFO_IDH_MocA_C3"/>
    <property type="match status" value="1"/>
</dbReference>
<keyword evidence="6" id="KW-1185">Reference proteome</keyword>
<comment type="similarity">
    <text evidence="1">Belongs to the Gfo/Idh/MocA family.</text>
</comment>
<evidence type="ECO:0000256" key="2">
    <source>
        <dbReference type="ARBA" id="ARBA00023002"/>
    </source>
</evidence>
<evidence type="ECO:0000256" key="1">
    <source>
        <dbReference type="ARBA" id="ARBA00010928"/>
    </source>
</evidence>
<feature type="domain" description="GFO/IDH/MocA-like oxidoreductase" evidence="4">
    <location>
        <begin position="133"/>
        <end position="247"/>
    </location>
</feature>
<dbReference type="InterPro" id="IPR036291">
    <property type="entry name" value="NAD(P)-bd_dom_sf"/>
</dbReference>
<keyword evidence="2" id="KW-0560">Oxidoreductase</keyword>
<dbReference type="InterPro" id="IPR000683">
    <property type="entry name" value="Gfo/Idh/MocA-like_OxRdtase_N"/>
</dbReference>
<comment type="caution">
    <text evidence="5">The sequence shown here is derived from an EMBL/GenBank/DDBJ whole genome shotgun (WGS) entry which is preliminary data.</text>
</comment>